<reference evidence="4" key="1">
    <citation type="journal article" date="2019" name="MBio">
        <title>Virus Genomes from Deep Sea Sediments Expand the Ocean Megavirome and Support Independent Origins of Viral Gigantism.</title>
        <authorList>
            <person name="Backstrom D."/>
            <person name="Yutin N."/>
            <person name="Jorgensen S.L."/>
            <person name="Dharamshi J."/>
            <person name="Homa F."/>
            <person name="Zaremba-Niedwiedzka K."/>
            <person name="Spang A."/>
            <person name="Wolf Y.I."/>
            <person name="Koonin E.V."/>
            <person name="Ettema T.J."/>
        </authorList>
    </citation>
    <scope>NUCLEOTIDE SEQUENCE</scope>
</reference>
<dbReference type="Pfam" id="PF04830">
    <property type="entry name" value="DUF637"/>
    <property type="match status" value="1"/>
</dbReference>
<proteinExistence type="predicted"/>
<evidence type="ECO:0000256" key="1">
    <source>
        <dbReference type="SAM" id="Coils"/>
    </source>
</evidence>
<gene>
    <name evidence="4" type="ORF">LCMiAC01_01500</name>
</gene>
<keyword evidence="1" id="KW-0175">Coiled coil</keyword>
<keyword evidence="2" id="KW-0472">Membrane</keyword>
<evidence type="ECO:0000256" key="2">
    <source>
        <dbReference type="SAM" id="Phobius"/>
    </source>
</evidence>
<protein>
    <submittedName>
        <fullName evidence="4">Putative hemagglutinin</fullName>
    </submittedName>
</protein>
<feature type="coiled-coil region" evidence="1">
    <location>
        <begin position="481"/>
        <end position="531"/>
    </location>
</feature>
<dbReference type="InterPro" id="IPR006915">
    <property type="entry name" value="DUF637_hemagglutn_put"/>
</dbReference>
<dbReference type="EMBL" id="MK500390">
    <property type="protein sequence ID" value="QBK88473.1"/>
    <property type="molecule type" value="Genomic_DNA"/>
</dbReference>
<name>A0A481YYZ3_9VIRU</name>
<organism evidence="4">
    <name type="scientific">Mimivirus LCMiAC01</name>
    <dbReference type="NCBI Taxonomy" id="2506608"/>
    <lineage>
        <taxon>Viruses</taxon>
        <taxon>Varidnaviria</taxon>
        <taxon>Bamfordvirae</taxon>
        <taxon>Nucleocytoviricota</taxon>
        <taxon>Megaviricetes</taxon>
        <taxon>Imitervirales</taxon>
        <taxon>Mimiviridae</taxon>
        <taxon>Klosneuvirinae</taxon>
    </lineage>
</organism>
<evidence type="ECO:0000259" key="3">
    <source>
        <dbReference type="Pfam" id="PF04830"/>
    </source>
</evidence>
<evidence type="ECO:0000313" key="4">
    <source>
        <dbReference type="EMBL" id="QBK88473.1"/>
    </source>
</evidence>
<feature type="domain" description="DUF637" evidence="3">
    <location>
        <begin position="145"/>
        <end position="314"/>
    </location>
</feature>
<feature type="transmembrane region" description="Helical" evidence="2">
    <location>
        <begin position="121"/>
        <end position="145"/>
    </location>
</feature>
<keyword evidence="2" id="KW-0812">Transmembrane</keyword>
<accession>A0A481YYZ3</accession>
<sequence length="963" mass="106517">MNQLKTKSSKVYFDTPTGKLSLKAIQNRSTYNTKSSDLSTYLDLIIKKYNKSQVIINVDMNAQKSKISIVARDGIDIQLRADHKNDELIKLLKARNDVTWHEVVDQYKSWNENHESLGSGLSLLIAIAISAFLPGVGMGLSGVIITAGLKAIATQAAIGIISNKGDIGATLENMVSGDSLRSAAIQMASAGIAYGMGDYLKINLAPETDKLIDHDKSGLVHTSANFVAEGVISGDGIGEVLENSVKNGVVKTAGSYVSAKIGMLYNGKIDPKTKEVVESSKKLNWLTHKLTHGVVGGVSSKVLGKDVVSGIMGAIVAEIATELYYSGAVERVIDNVLEKTKQEEGREPTKKDFEEAYKKEIRNSAIVGKITGVSAAMVSGLDANTSYMTASTAVDNNFVFTSTAVTAYYVTCAMWTAYDTYQTYQTEGVKAALNQLVIDGLITFTVAKGYTVGKKVYKLAKEAWKAVVKTNPVLKTTVRKASEINRNNKKVIETIEEMKKNFTKIDKINKIDNIDKKIKALEALVEKIDSKTAIRKISKIAKNITTKKKVVTKTSSRSTPTLKIGEAFPKKPLPIDKYGNKISYSNRPHTQLGTKIGRKETYPQAREFGKNGKLVRDIHFTNHGKPFHANHHQHKYIPNKTKGSLKRGPAESIPLKTSKTIHGITTTKKKMFTKTTSGIFPSKHSVHQRITRNFKTSDVLKALKKPINIKPIVTDSQGKISQKYVGEKLVAVINPGTRKIVTIHPHPRSSKKFQNKQFQNKLARDIRKDAIREIKGVREMSKLNGIPKNEIRTSVKEIIEAKKNIYPKVFDKKFTDHLMYGKRFGNIAKGLIIGVGMGIGDSVAYGNSNTNISNETGTNYLPGGNDYVVKRNNNEMEKDLNRPRCKLLKRLIDDINVDVGPKKNSYGANYIKQAFQKYCTSDKVSDKPVIDKNKNTIISDDNRDKFTEKTTDNFFAGFENYIR</sequence>
<keyword evidence="2" id="KW-1133">Transmembrane helix</keyword>